<reference evidence="1 2" key="1">
    <citation type="journal article" date="2021" name="Elife">
        <title>Chloroplast acquisition without the gene transfer in kleptoplastic sea slugs, Plakobranchus ocellatus.</title>
        <authorList>
            <person name="Maeda T."/>
            <person name="Takahashi S."/>
            <person name="Yoshida T."/>
            <person name="Shimamura S."/>
            <person name="Takaki Y."/>
            <person name="Nagai Y."/>
            <person name="Toyoda A."/>
            <person name="Suzuki Y."/>
            <person name="Arimoto A."/>
            <person name="Ishii H."/>
            <person name="Satoh N."/>
            <person name="Nishiyama T."/>
            <person name="Hasebe M."/>
            <person name="Maruyama T."/>
            <person name="Minagawa J."/>
            <person name="Obokata J."/>
            <person name="Shigenobu S."/>
        </authorList>
    </citation>
    <scope>NUCLEOTIDE SEQUENCE [LARGE SCALE GENOMIC DNA]</scope>
</reference>
<organism evidence="1 2">
    <name type="scientific">Elysia marginata</name>
    <dbReference type="NCBI Taxonomy" id="1093978"/>
    <lineage>
        <taxon>Eukaryota</taxon>
        <taxon>Metazoa</taxon>
        <taxon>Spiralia</taxon>
        <taxon>Lophotrochozoa</taxon>
        <taxon>Mollusca</taxon>
        <taxon>Gastropoda</taxon>
        <taxon>Heterobranchia</taxon>
        <taxon>Euthyneura</taxon>
        <taxon>Panpulmonata</taxon>
        <taxon>Sacoglossa</taxon>
        <taxon>Placobranchoidea</taxon>
        <taxon>Plakobranchidae</taxon>
        <taxon>Elysia</taxon>
    </lineage>
</organism>
<evidence type="ECO:0000313" key="2">
    <source>
        <dbReference type="Proteomes" id="UP000762676"/>
    </source>
</evidence>
<dbReference type="AlphaFoldDB" id="A0AAV4JGJ8"/>
<dbReference type="EMBL" id="BMAT01006908">
    <property type="protein sequence ID" value="GFS21903.1"/>
    <property type="molecule type" value="Genomic_DNA"/>
</dbReference>
<name>A0AAV4JGJ8_9GAST</name>
<accession>A0AAV4JGJ8</accession>
<proteinExistence type="predicted"/>
<evidence type="ECO:0000313" key="1">
    <source>
        <dbReference type="EMBL" id="GFS21903.1"/>
    </source>
</evidence>
<protein>
    <recommendedName>
        <fullName evidence="3">LisH domain-containing protein</fullName>
    </recommendedName>
</protein>
<dbReference type="Proteomes" id="UP000762676">
    <property type="component" value="Unassembled WGS sequence"/>
</dbReference>
<gene>
    <name evidence="1" type="ORF">ElyMa_003349600</name>
</gene>
<keyword evidence="2" id="KW-1185">Reference proteome</keyword>
<sequence length="131" mass="14677">MVLLRRTKTSTAEAAQEILQPIPVSLADKKSHLEGLICTFIAENDLPLSSAPKLLDLAKELSKDPKALNEIKMERTCASYKLIHGVHLVGKKRLLNIMRENKFSLNVDESTTKSSQKRVINVLVCFFSDEL</sequence>
<evidence type="ECO:0008006" key="3">
    <source>
        <dbReference type="Google" id="ProtNLM"/>
    </source>
</evidence>
<comment type="caution">
    <text evidence="1">The sequence shown here is derived from an EMBL/GenBank/DDBJ whole genome shotgun (WGS) entry which is preliminary data.</text>
</comment>